<name>A0ABT2ETQ4_9BACT</name>
<feature type="domain" description="ARG and Rhodanese-Phosphatase-superfamily-associated" evidence="1">
    <location>
        <begin position="11"/>
        <end position="320"/>
    </location>
</feature>
<gene>
    <name evidence="2" type="ORF">M2350_003766</name>
</gene>
<keyword evidence="3" id="KW-1185">Reference proteome</keyword>
<organism evidence="2 3">
    <name type="scientific">Candidatus Fervidibacter sacchari</name>
    <dbReference type="NCBI Taxonomy" id="1448929"/>
    <lineage>
        <taxon>Bacteria</taxon>
        <taxon>Candidatus Fervidibacterota</taxon>
        <taxon>Candidatus Fervidibacter</taxon>
    </lineage>
</organism>
<comment type="caution">
    <text evidence="2">The sequence shown here is derived from an EMBL/GenBank/DDBJ whole genome shotgun (WGS) entry which is preliminary data.</text>
</comment>
<evidence type="ECO:0000313" key="2">
    <source>
        <dbReference type="EMBL" id="MCS3921317.1"/>
    </source>
</evidence>
<dbReference type="RefSeq" id="WP_259102392.1">
    <property type="nucleotide sequence ID" value="NZ_CP130455.1"/>
</dbReference>
<reference evidence="2 3" key="1">
    <citation type="submission" date="2022-08" db="EMBL/GenBank/DDBJ databases">
        <title>Bacterial and archaeal communities from various locations to study Microbial Dark Matter (Phase II).</title>
        <authorList>
            <person name="Stepanauskas R."/>
        </authorList>
    </citation>
    <scope>NUCLEOTIDE SEQUENCE [LARGE SCALE GENOMIC DNA]</scope>
    <source>
        <strain evidence="2 3">PD1</strain>
    </source>
</reference>
<dbReference type="Proteomes" id="UP001204798">
    <property type="component" value="Unassembled WGS sequence"/>
</dbReference>
<protein>
    <recommendedName>
        <fullName evidence="1">ARG and Rhodanese-Phosphatase-superfamily-associated domain-containing protein</fullName>
    </recommendedName>
</protein>
<dbReference type="EMBL" id="JANUCP010000013">
    <property type="protein sequence ID" value="MCS3921317.1"/>
    <property type="molecule type" value="Genomic_DNA"/>
</dbReference>
<evidence type="ECO:0000259" key="1">
    <source>
        <dbReference type="Pfam" id="PF20208"/>
    </source>
</evidence>
<proteinExistence type="predicted"/>
<dbReference type="InterPro" id="IPR046699">
    <property type="entry name" value="ARPP-1"/>
</dbReference>
<evidence type="ECO:0000313" key="3">
    <source>
        <dbReference type="Proteomes" id="UP001204798"/>
    </source>
</evidence>
<dbReference type="Pfam" id="PF20208">
    <property type="entry name" value="ARPP-1"/>
    <property type="match status" value="1"/>
</dbReference>
<sequence>MGKASEWLRSLKIGEPQVTGQIFTVFPLTVVETNGRDYLTLEEAFRQGLVFIPESGSAPEVVIVVKGEKPVLVVEGEVIVGGWQNRTINISLLLEAGKEHRIPVSCIERRRWGPRRVHRPSVPTVDERDERIAFSVAEYAAHSRLRRKKTESVAMQFLMTNRPISDQREVWQEVIEELKAAEVASVTEDATAFYEHHRTSIDDLLKPIATVRNQVGAIVGIGQSIVGLEVFDHPETWQILGNKVLYGYAAEALEFLWRHRFSERVSYNEARAFRDMVAAVLERATVKPAPVGMGEHHLLDGTVSGFALVHGGKVRHLFAFPESRRW</sequence>
<accession>A0ABT2ETQ4</accession>